<evidence type="ECO:0000313" key="2">
    <source>
        <dbReference type="EMBL" id="KAH9367232.1"/>
    </source>
</evidence>
<proteinExistence type="predicted"/>
<organism evidence="2 3">
    <name type="scientific">Haemaphysalis longicornis</name>
    <name type="common">Bush tick</name>
    <dbReference type="NCBI Taxonomy" id="44386"/>
    <lineage>
        <taxon>Eukaryota</taxon>
        <taxon>Metazoa</taxon>
        <taxon>Ecdysozoa</taxon>
        <taxon>Arthropoda</taxon>
        <taxon>Chelicerata</taxon>
        <taxon>Arachnida</taxon>
        <taxon>Acari</taxon>
        <taxon>Parasitiformes</taxon>
        <taxon>Ixodida</taxon>
        <taxon>Ixodoidea</taxon>
        <taxon>Ixodidae</taxon>
        <taxon>Haemaphysalinae</taxon>
        <taxon>Haemaphysalis</taxon>
    </lineage>
</organism>
<keyword evidence="3" id="KW-1185">Reference proteome</keyword>
<accession>A0A9J6FXX0</accession>
<gene>
    <name evidence="2" type="ORF">HPB48_021412</name>
</gene>
<dbReference type="AlphaFoldDB" id="A0A9J6FXX0"/>
<evidence type="ECO:0000313" key="3">
    <source>
        <dbReference type="Proteomes" id="UP000821853"/>
    </source>
</evidence>
<comment type="caution">
    <text evidence="2">The sequence shown here is derived from an EMBL/GenBank/DDBJ whole genome shotgun (WGS) entry which is preliminary data.</text>
</comment>
<feature type="region of interest" description="Disordered" evidence="1">
    <location>
        <begin position="41"/>
        <end position="71"/>
    </location>
</feature>
<name>A0A9J6FXX0_HAELO</name>
<evidence type="ECO:0000256" key="1">
    <source>
        <dbReference type="SAM" id="MobiDB-lite"/>
    </source>
</evidence>
<sequence length="71" mass="7693">MYAPSSTDPCVPVVANFTPKTNLVNLDAQSAEKRIFREARNVGTDIESGLPNPKSRPTAGRSTSRKRSESS</sequence>
<reference evidence="2 3" key="1">
    <citation type="journal article" date="2020" name="Cell">
        <title>Large-Scale Comparative Analyses of Tick Genomes Elucidate Their Genetic Diversity and Vector Capacities.</title>
        <authorList>
            <consortium name="Tick Genome and Microbiome Consortium (TIGMIC)"/>
            <person name="Jia N."/>
            <person name="Wang J."/>
            <person name="Shi W."/>
            <person name="Du L."/>
            <person name="Sun Y."/>
            <person name="Zhan W."/>
            <person name="Jiang J.F."/>
            <person name="Wang Q."/>
            <person name="Zhang B."/>
            <person name="Ji P."/>
            <person name="Bell-Sakyi L."/>
            <person name="Cui X.M."/>
            <person name="Yuan T.T."/>
            <person name="Jiang B.G."/>
            <person name="Yang W.F."/>
            <person name="Lam T.T."/>
            <person name="Chang Q.C."/>
            <person name="Ding S.J."/>
            <person name="Wang X.J."/>
            <person name="Zhu J.G."/>
            <person name="Ruan X.D."/>
            <person name="Zhao L."/>
            <person name="Wei J.T."/>
            <person name="Ye R.Z."/>
            <person name="Que T.C."/>
            <person name="Du C.H."/>
            <person name="Zhou Y.H."/>
            <person name="Cheng J.X."/>
            <person name="Dai P.F."/>
            <person name="Guo W.B."/>
            <person name="Han X.H."/>
            <person name="Huang E.J."/>
            <person name="Li L.F."/>
            <person name="Wei W."/>
            <person name="Gao Y.C."/>
            <person name="Liu J.Z."/>
            <person name="Shao H.Z."/>
            <person name="Wang X."/>
            <person name="Wang C.C."/>
            <person name="Yang T.C."/>
            <person name="Huo Q.B."/>
            <person name="Li W."/>
            <person name="Chen H.Y."/>
            <person name="Chen S.E."/>
            <person name="Zhou L.G."/>
            <person name="Ni X.B."/>
            <person name="Tian J.H."/>
            <person name="Sheng Y."/>
            <person name="Liu T."/>
            <person name="Pan Y.S."/>
            <person name="Xia L.Y."/>
            <person name="Li J."/>
            <person name="Zhao F."/>
            <person name="Cao W.C."/>
        </authorList>
    </citation>
    <scope>NUCLEOTIDE SEQUENCE [LARGE SCALE GENOMIC DNA]</scope>
    <source>
        <strain evidence="2">HaeL-2018</strain>
    </source>
</reference>
<dbReference type="Proteomes" id="UP000821853">
    <property type="component" value="Chromosome 2"/>
</dbReference>
<dbReference type="VEuPathDB" id="VectorBase:HLOH_056272"/>
<protein>
    <submittedName>
        <fullName evidence="2">Uncharacterized protein</fullName>
    </submittedName>
</protein>
<dbReference type="EMBL" id="JABSTR010000004">
    <property type="protein sequence ID" value="KAH9367232.1"/>
    <property type="molecule type" value="Genomic_DNA"/>
</dbReference>